<organism evidence="3 4">
    <name type="scientific">Roseivivax lentus</name>
    <dbReference type="NCBI Taxonomy" id="633194"/>
    <lineage>
        <taxon>Bacteria</taxon>
        <taxon>Pseudomonadati</taxon>
        <taxon>Pseudomonadota</taxon>
        <taxon>Alphaproteobacteria</taxon>
        <taxon>Rhodobacterales</taxon>
        <taxon>Roseobacteraceae</taxon>
        <taxon>Roseivivax</taxon>
    </lineage>
</organism>
<keyword evidence="1" id="KW-0472">Membrane</keyword>
<keyword evidence="4" id="KW-1185">Reference proteome</keyword>
<evidence type="ECO:0008006" key="5">
    <source>
        <dbReference type="Google" id="ProtNLM"/>
    </source>
</evidence>
<dbReference type="STRING" id="633194.SAMN05421759_102558"/>
<dbReference type="OrthoDB" id="7846990at2"/>
<gene>
    <name evidence="3" type="ORF">SAMN05421759_102558</name>
</gene>
<feature type="transmembrane region" description="Helical" evidence="1">
    <location>
        <begin position="212"/>
        <end position="234"/>
    </location>
</feature>
<evidence type="ECO:0000256" key="1">
    <source>
        <dbReference type="SAM" id="Phobius"/>
    </source>
</evidence>
<accession>A0A1N7LBV2</accession>
<keyword evidence="1" id="KW-0812">Transmembrane</keyword>
<protein>
    <recommendedName>
        <fullName evidence="5">Polymer-forming cytoskeletal protein</fullName>
    </recommendedName>
</protein>
<dbReference type="RefSeq" id="WP_143526092.1">
    <property type="nucleotide sequence ID" value="NZ_FTOQ01000002.1"/>
</dbReference>
<reference evidence="4" key="1">
    <citation type="submission" date="2017-01" db="EMBL/GenBank/DDBJ databases">
        <authorList>
            <person name="Varghese N."/>
            <person name="Submissions S."/>
        </authorList>
    </citation>
    <scope>NUCLEOTIDE SEQUENCE [LARGE SCALE GENOMIC DNA]</scope>
    <source>
        <strain evidence="4">DSM 29430</strain>
    </source>
</reference>
<keyword evidence="1" id="KW-1133">Transmembrane helix</keyword>
<evidence type="ECO:0000313" key="3">
    <source>
        <dbReference type="EMBL" id="SIS71277.1"/>
    </source>
</evidence>
<dbReference type="EMBL" id="FTOQ01000002">
    <property type="protein sequence ID" value="SIS71277.1"/>
    <property type="molecule type" value="Genomic_DNA"/>
</dbReference>
<name>A0A1N7LBV2_9RHOB</name>
<keyword evidence="2" id="KW-0732">Signal</keyword>
<evidence type="ECO:0000256" key="2">
    <source>
        <dbReference type="SAM" id="SignalP"/>
    </source>
</evidence>
<evidence type="ECO:0000313" key="4">
    <source>
        <dbReference type="Proteomes" id="UP000186684"/>
    </source>
</evidence>
<feature type="transmembrane region" description="Helical" evidence="1">
    <location>
        <begin position="343"/>
        <end position="362"/>
    </location>
</feature>
<sequence>MPRIFTCLFTIFLALPALPALAQDTEALLDFGGDVFRAGRDVVYDGSDADDLFMAGETVAARGAIAGSAYLAGREVRVAGDVGGDVFAAGDSVTLEGTVTGDATLAGRAVSVRALGGDLRVMGSEVTLLGDIAGYAMIAGEDIRIEGVVAGDVRLTGERVEWGPDARIDGQLVLYEERPGSIAVPEGIPVERIERRDIAEWEGIEAPSWGEVILSFLMGVLVITAIAALIAALVPKRLAEMRRQVLARPFFTLWSGFLVQSALIGSGIILAMTLIGLLLLPAIVAVALAAGFAGYVVAAYSFGVGLLLAFGRDEPGSIGARALAGAVGALAAGLLGLIPFFGWIFVLALVLTGIGAITNRIFRPAFFSKDSSIPVG</sequence>
<feature type="chain" id="PRO_5012252944" description="Polymer-forming cytoskeletal protein" evidence="2">
    <location>
        <begin position="23"/>
        <end position="376"/>
    </location>
</feature>
<feature type="transmembrane region" description="Helical" evidence="1">
    <location>
        <begin position="278"/>
        <end position="311"/>
    </location>
</feature>
<feature type="signal peptide" evidence="2">
    <location>
        <begin position="1"/>
        <end position="22"/>
    </location>
</feature>
<dbReference type="AlphaFoldDB" id="A0A1N7LBV2"/>
<proteinExistence type="predicted"/>
<dbReference type="Proteomes" id="UP000186684">
    <property type="component" value="Unassembled WGS sequence"/>
</dbReference>
<feature type="transmembrane region" description="Helical" evidence="1">
    <location>
        <begin position="318"/>
        <end position="337"/>
    </location>
</feature>
<feature type="transmembrane region" description="Helical" evidence="1">
    <location>
        <begin position="246"/>
        <end position="272"/>
    </location>
</feature>